<comment type="caution">
    <text evidence="1">The sequence shown here is derived from an EMBL/GenBank/DDBJ whole genome shotgun (WGS) entry which is preliminary data.</text>
</comment>
<name>A0ABD1VS83_9LAMI</name>
<sequence length="142" mass="15461">MLFFRPQFSSTGEGNFLNLQTNSDSPLAACSGPLQVPNNQWLSRSILQRNVSDVREDVQVSNDSMIAAAISHESADVNNNNNHNHITNDNNELTESGGVAASEGVVNWHNARHKAEILSHPLYEQLLSGVVCGGVGVKPFFF</sequence>
<organism evidence="1 2">
    <name type="scientific">Abeliophyllum distichum</name>
    <dbReference type="NCBI Taxonomy" id="126358"/>
    <lineage>
        <taxon>Eukaryota</taxon>
        <taxon>Viridiplantae</taxon>
        <taxon>Streptophyta</taxon>
        <taxon>Embryophyta</taxon>
        <taxon>Tracheophyta</taxon>
        <taxon>Spermatophyta</taxon>
        <taxon>Magnoliopsida</taxon>
        <taxon>eudicotyledons</taxon>
        <taxon>Gunneridae</taxon>
        <taxon>Pentapetalae</taxon>
        <taxon>asterids</taxon>
        <taxon>lamiids</taxon>
        <taxon>Lamiales</taxon>
        <taxon>Oleaceae</taxon>
        <taxon>Forsythieae</taxon>
        <taxon>Abeliophyllum</taxon>
    </lineage>
</organism>
<dbReference type="EMBL" id="JBFOLK010000001">
    <property type="protein sequence ID" value="KAL2540190.1"/>
    <property type="molecule type" value="Genomic_DNA"/>
</dbReference>
<reference evidence="2" key="1">
    <citation type="submission" date="2024-07" db="EMBL/GenBank/DDBJ databases">
        <title>Two chromosome-level genome assemblies of Korean endemic species Abeliophyllum distichum and Forsythia ovata (Oleaceae).</title>
        <authorList>
            <person name="Jang H."/>
        </authorList>
    </citation>
    <scope>NUCLEOTIDE SEQUENCE [LARGE SCALE GENOMIC DNA]</scope>
</reference>
<dbReference type="AlphaFoldDB" id="A0ABD1VS83"/>
<protein>
    <submittedName>
        <fullName evidence="1">Homeobox protein knotted-1-like 3</fullName>
    </submittedName>
</protein>
<keyword evidence="2" id="KW-1185">Reference proteome</keyword>
<gene>
    <name evidence="1" type="ORF">Adt_01168</name>
</gene>
<dbReference type="Proteomes" id="UP001604336">
    <property type="component" value="Unassembled WGS sequence"/>
</dbReference>
<proteinExistence type="predicted"/>
<evidence type="ECO:0000313" key="1">
    <source>
        <dbReference type="EMBL" id="KAL2540190.1"/>
    </source>
</evidence>
<accession>A0ABD1VS83</accession>
<evidence type="ECO:0000313" key="2">
    <source>
        <dbReference type="Proteomes" id="UP001604336"/>
    </source>
</evidence>